<feature type="region of interest" description="Disordered" evidence="1">
    <location>
        <begin position="26"/>
        <end position="219"/>
    </location>
</feature>
<dbReference type="EMBL" id="AZIL01000195">
    <property type="protein sequence ID" value="EWM29003.1"/>
    <property type="molecule type" value="Genomic_DNA"/>
</dbReference>
<organism evidence="2 3">
    <name type="scientific">Nannochloropsis gaditana</name>
    <dbReference type="NCBI Taxonomy" id="72520"/>
    <lineage>
        <taxon>Eukaryota</taxon>
        <taxon>Sar</taxon>
        <taxon>Stramenopiles</taxon>
        <taxon>Ochrophyta</taxon>
        <taxon>Eustigmatophyceae</taxon>
        <taxon>Eustigmatales</taxon>
        <taxon>Monodopsidaceae</taxon>
        <taxon>Nannochloropsis</taxon>
    </lineage>
</organism>
<dbReference type="AlphaFoldDB" id="W7TZU8"/>
<comment type="caution">
    <text evidence="2">The sequence shown here is derived from an EMBL/GenBank/DDBJ whole genome shotgun (WGS) entry which is preliminary data.</text>
</comment>
<accession>W7TZU8</accession>
<feature type="compositionally biased region" description="Basic residues" evidence="1">
    <location>
        <begin position="39"/>
        <end position="48"/>
    </location>
</feature>
<dbReference type="OrthoDB" id="206915at2759"/>
<dbReference type="Proteomes" id="UP000019335">
    <property type="component" value="Chromosome 3"/>
</dbReference>
<name>W7TZU8_9STRA</name>
<proteinExistence type="predicted"/>
<evidence type="ECO:0000313" key="2">
    <source>
        <dbReference type="EMBL" id="EWM29003.1"/>
    </source>
</evidence>
<keyword evidence="3" id="KW-1185">Reference proteome</keyword>
<gene>
    <name evidence="2" type="ORF">Naga_101720g1</name>
</gene>
<feature type="compositionally biased region" description="Polar residues" evidence="1">
    <location>
        <begin position="72"/>
        <end position="88"/>
    </location>
</feature>
<protein>
    <submittedName>
        <fullName evidence="2">Uncharacterized protein</fullName>
    </submittedName>
</protein>
<feature type="compositionally biased region" description="Low complexity" evidence="1">
    <location>
        <begin position="157"/>
        <end position="173"/>
    </location>
</feature>
<feature type="compositionally biased region" description="Basic and acidic residues" evidence="1">
    <location>
        <begin position="26"/>
        <end position="38"/>
    </location>
</feature>
<feature type="compositionally biased region" description="Low complexity" evidence="1">
    <location>
        <begin position="116"/>
        <end position="136"/>
    </location>
</feature>
<evidence type="ECO:0000256" key="1">
    <source>
        <dbReference type="SAM" id="MobiDB-lite"/>
    </source>
</evidence>
<evidence type="ECO:0000313" key="3">
    <source>
        <dbReference type="Proteomes" id="UP000019335"/>
    </source>
</evidence>
<feature type="compositionally biased region" description="Low complexity" evidence="1">
    <location>
        <begin position="93"/>
        <end position="107"/>
    </location>
</feature>
<sequence>MVSELNISSSEMESLAAQISSLQEEMLARRKEKKEGRERRKRRRRRRSSTTEEGGNEDTEEGGRQEAPPPASTGSPSLPASHSTSTRSPLGGTSRSSSLAPASSPTPVTHHPRYLHPPSTLSSSSHPSPLPSNASSFLPPSEAGDALSLSRSTPLGTSTSSSIASSIPSSLPSYHTRSDMPRPASYEHILHQKQQGGEGGEEGKEDGDKGREGPATSLEKLLLTDIDYQDSDFEEEDSADQELQRLRQEYIKSVQRAQKAFKARMESMYKCRQDKEDWHLKLLEQHQKAMADFDRRLLLATDDQAKRLPIVSP</sequence>
<reference evidence="2 3" key="1">
    <citation type="journal article" date="2014" name="Mol. Plant">
        <title>Chromosome Scale Genome Assembly and Transcriptome Profiling of Nannochloropsis gaditana in Nitrogen Depletion.</title>
        <authorList>
            <person name="Corteggiani Carpinelli E."/>
            <person name="Telatin A."/>
            <person name="Vitulo N."/>
            <person name="Forcato C."/>
            <person name="D'Angelo M."/>
            <person name="Schiavon R."/>
            <person name="Vezzi A."/>
            <person name="Giacometti G.M."/>
            <person name="Morosinotto T."/>
            <person name="Valle G."/>
        </authorList>
    </citation>
    <scope>NUCLEOTIDE SEQUENCE [LARGE SCALE GENOMIC DNA]</scope>
    <source>
        <strain evidence="2 3">B-31</strain>
    </source>
</reference>